<dbReference type="GO" id="GO:0023052">
    <property type="term" value="P:signaling"/>
    <property type="evidence" value="ECO:0007669"/>
    <property type="project" value="TreeGrafter"/>
</dbReference>
<dbReference type="SUPFAM" id="SSF103657">
    <property type="entry name" value="BAR/IMD domain-like"/>
    <property type="match status" value="1"/>
</dbReference>
<accession>A0AA88YHF4</accession>
<organism evidence="2 3">
    <name type="scientific">Pinctada imbricata</name>
    <name type="common">Atlantic pearl-oyster</name>
    <name type="synonym">Pinctada martensii</name>
    <dbReference type="NCBI Taxonomy" id="66713"/>
    <lineage>
        <taxon>Eukaryota</taxon>
        <taxon>Metazoa</taxon>
        <taxon>Spiralia</taxon>
        <taxon>Lophotrochozoa</taxon>
        <taxon>Mollusca</taxon>
        <taxon>Bivalvia</taxon>
        <taxon>Autobranchia</taxon>
        <taxon>Pteriomorphia</taxon>
        <taxon>Pterioida</taxon>
        <taxon>Pterioidea</taxon>
        <taxon>Pteriidae</taxon>
        <taxon>Pinctada</taxon>
    </lineage>
</organism>
<evidence type="ECO:0000313" key="3">
    <source>
        <dbReference type="Proteomes" id="UP001186944"/>
    </source>
</evidence>
<evidence type="ECO:0000313" key="2">
    <source>
        <dbReference type="EMBL" id="KAK3101756.1"/>
    </source>
</evidence>
<name>A0AA88YHF4_PINIB</name>
<dbReference type="Pfam" id="PF16746">
    <property type="entry name" value="BAR_3"/>
    <property type="match status" value="1"/>
</dbReference>
<dbReference type="GO" id="GO:0010008">
    <property type="term" value="C:endosome membrane"/>
    <property type="evidence" value="ECO:0007669"/>
    <property type="project" value="TreeGrafter"/>
</dbReference>
<dbReference type="Gene3D" id="1.20.1270.60">
    <property type="entry name" value="Arfaptin homology (AH) domain/BAR domain"/>
    <property type="match status" value="1"/>
</dbReference>
<keyword evidence="3" id="KW-1185">Reference proteome</keyword>
<reference evidence="2" key="1">
    <citation type="submission" date="2019-08" db="EMBL/GenBank/DDBJ databases">
        <title>The improved chromosome-level genome for the pearl oyster Pinctada fucata martensii using PacBio sequencing and Hi-C.</title>
        <authorList>
            <person name="Zheng Z."/>
        </authorList>
    </citation>
    <scope>NUCLEOTIDE SEQUENCE</scope>
    <source>
        <strain evidence="2">ZZ-2019</strain>
        <tissue evidence="2">Adductor muscle</tissue>
    </source>
</reference>
<dbReference type="Proteomes" id="UP001186944">
    <property type="component" value="Unassembled WGS sequence"/>
</dbReference>
<evidence type="ECO:0000259" key="1">
    <source>
        <dbReference type="Pfam" id="PF16746"/>
    </source>
</evidence>
<dbReference type="PANTHER" id="PTHR46415:SF2">
    <property type="entry name" value="BETA, PUTATIVE-RELATED"/>
    <property type="match status" value="1"/>
</dbReference>
<feature type="domain" description="BAR" evidence="1">
    <location>
        <begin position="7"/>
        <end position="177"/>
    </location>
</feature>
<dbReference type="InterPro" id="IPR004148">
    <property type="entry name" value="BAR_dom"/>
</dbReference>
<comment type="caution">
    <text evidence="2">The sequence shown here is derived from an EMBL/GenBank/DDBJ whole genome shotgun (WGS) entry which is preliminary data.</text>
</comment>
<dbReference type="AlphaFoldDB" id="A0AA88YHF4"/>
<protein>
    <recommendedName>
        <fullName evidence="1">BAR domain-containing protein</fullName>
    </recommendedName>
</protein>
<dbReference type="EMBL" id="VSWD01000005">
    <property type="protein sequence ID" value="KAK3101756.1"/>
    <property type="molecule type" value="Genomic_DNA"/>
</dbReference>
<proteinExistence type="predicted"/>
<dbReference type="InterPro" id="IPR047181">
    <property type="entry name" value="DP13A/B"/>
</dbReference>
<sequence length="196" mass="22718">MQGVEKLHLEDALEDSPQTRQLLAVFERDASALRKYSNGLHSCCSRIMKAQNELCAATQSLAQHLRDFEIQKFPLESDESILTSTLKQFASYLDDVSSIQQVLSAQFSETMMYPLTKFLQADLEEVSTLSEMFQIATNEHENTMNKYMKLPKKKESERQRQESNEDLYMMRKKFHQSPSYKHAQLITDFYALGIKD</sequence>
<dbReference type="InterPro" id="IPR027267">
    <property type="entry name" value="AH/BAR_dom_sf"/>
</dbReference>
<gene>
    <name evidence="2" type="ORF">FSP39_006133</name>
</gene>
<dbReference type="PANTHER" id="PTHR46415">
    <property type="entry name" value="ADAPTOR PROTEIN, PHOSPHOTYROSINE INTERACTION, PH DOMAIN AND LEUCINE ZIPPER-CONTAINING 2"/>
    <property type="match status" value="1"/>
</dbReference>